<evidence type="ECO:0000256" key="3">
    <source>
        <dbReference type="ARBA" id="ARBA00007795"/>
    </source>
</evidence>
<dbReference type="PANTHER" id="PTHR13342:SF2">
    <property type="entry name" value="RAGULATOR COMPLEX PROTEIN LAMTOR5"/>
    <property type="match status" value="1"/>
</dbReference>
<reference evidence="7 8" key="1">
    <citation type="journal article" date="2024" name="bioRxiv">
        <title>A reference genome for Trichogramma kaykai: A tiny desert-dwelling parasitoid wasp with competing sex-ratio distorters.</title>
        <authorList>
            <person name="Culotta J."/>
            <person name="Lindsey A.R."/>
        </authorList>
    </citation>
    <scope>NUCLEOTIDE SEQUENCE [LARGE SCALE GENOMIC DNA]</scope>
    <source>
        <strain evidence="7 8">KSX58</strain>
    </source>
</reference>
<evidence type="ECO:0000256" key="2">
    <source>
        <dbReference type="ARBA" id="ARBA00004496"/>
    </source>
</evidence>
<evidence type="ECO:0000256" key="5">
    <source>
        <dbReference type="ARBA" id="ARBA00023228"/>
    </source>
</evidence>
<keyword evidence="8" id="KW-1185">Reference proteome</keyword>
<evidence type="ECO:0000313" key="8">
    <source>
        <dbReference type="Proteomes" id="UP001627154"/>
    </source>
</evidence>
<dbReference type="GO" id="GO:0005764">
    <property type="term" value="C:lysosome"/>
    <property type="evidence" value="ECO:0007669"/>
    <property type="project" value="UniProtKB-SubCell"/>
</dbReference>
<evidence type="ECO:0000313" key="7">
    <source>
        <dbReference type="EMBL" id="KAL3393316.1"/>
    </source>
</evidence>
<comment type="caution">
    <text evidence="7">The sequence shown here is derived from an EMBL/GenBank/DDBJ whole genome shotgun (WGS) entry which is preliminary data.</text>
</comment>
<accession>A0ABD2WJV0</accession>
<evidence type="ECO:0000256" key="6">
    <source>
        <dbReference type="ARBA" id="ARBA00032692"/>
    </source>
</evidence>
<comment type="similarity">
    <text evidence="3">Belongs to the LAMTOR5 family.</text>
</comment>
<comment type="subcellular location">
    <subcellularLocation>
        <location evidence="2">Cytoplasm</location>
    </subcellularLocation>
    <subcellularLocation>
        <location evidence="1">Lysosome</location>
    </subcellularLocation>
</comment>
<dbReference type="FunFam" id="3.30.450.30:FF:000005">
    <property type="entry name" value="Ragulator complex protein LAMTOR5 homolog"/>
    <property type="match status" value="1"/>
</dbReference>
<evidence type="ECO:0000256" key="1">
    <source>
        <dbReference type="ARBA" id="ARBA00004371"/>
    </source>
</evidence>
<dbReference type="PANTHER" id="PTHR13342">
    <property type="entry name" value="RAGULATOR COMPLEX PROTEIN LAMTOR5"/>
    <property type="match status" value="1"/>
</dbReference>
<dbReference type="Proteomes" id="UP001627154">
    <property type="component" value="Unassembled WGS sequence"/>
</dbReference>
<dbReference type="EMBL" id="JBJJXI010000098">
    <property type="protein sequence ID" value="KAL3393316.1"/>
    <property type="molecule type" value="Genomic_DNA"/>
</dbReference>
<evidence type="ECO:0000256" key="4">
    <source>
        <dbReference type="ARBA" id="ARBA00022490"/>
    </source>
</evidence>
<dbReference type="SUPFAM" id="SSF103196">
    <property type="entry name" value="Roadblock/LC7 domain"/>
    <property type="match status" value="1"/>
</dbReference>
<name>A0ABD2WJV0_9HYME</name>
<proteinExistence type="inferred from homology"/>
<dbReference type="InterPro" id="IPR024135">
    <property type="entry name" value="LAMTOR5"/>
</dbReference>
<protein>
    <recommendedName>
        <fullName evidence="6">Late endosomal/lysosomal adaptor and MAPK and MTOR activator 5</fullName>
    </recommendedName>
</protein>
<gene>
    <name evidence="7" type="ORF">TKK_012196</name>
</gene>
<dbReference type="Gene3D" id="3.30.450.30">
    <property type="entry name" value="Dynein light chain 2a, cytoplasmic"/>
    <property type="match status" value="1"/>
</dbReference>
<dbReference type="Pfam" id="PF16672">
    <property type="entry name" value="LAMTOR5"/>
    <property type="match status" value="1"/>
</dbReference>
<organism evidence="7 8">
    <name type="scientific">Trichogramma kaykai</name>
    <dbReference type="NCBI Taxonomy" id="54128"/>
    <lineage>
        <taxon>Eukaryota</taxon>
        <taxon>Metazoa</taxon>
        <taxon>Ecdysozoa</taxon>
        <taxon>Arthropoda</taxon>
        <taxon>Hexapoda</taxon>
        <taxon>Insecta</taxon>
        <taxon>Pterygota</taxon>
        <taxon>Neoptera</taxon>
        <taxon>Endopterygota</taxon>
        <taxon>Hymenoptera</taxon>
        <taxon>Apocrita</taxon>
        <taxon>Proctotrupomorpha</taxon>
        <taxon>Chalcidoidea</taxon>
        <taxon>Trichogrammatidae</taxon>
        <taxon>Trichogramma</taxon>
    </lineage>
</organism>
<dbReference type="AlphaFoldDB" id="A0ABD2WJV0"/>
<sequence>MEKGFERQIKELNRSKDVIGCLLTDKSGLCLAASGIASRTSSGVIAAIAEMSRKIEPNSKPPVISLQNDTRQILIHQKDNVIGAVFKEVSS</sequence>
<keyword evidence="4" id="KW-0963">Cytoplasm</keyword>
<keyword evidence="5" id="KW-0458">Lysosome</keyword>